<feature type="domain" description="VENN motif-containing" evidence="6">
    <location>
        <begin position="1"/>
        <end position="39"/>
    </location>
</feature>
<accession>A0ABP2TPH0</accession>
<keyword evidence="4" id="KW-0843">Virulence</keyword>
<evidence type="ECO:0000313" key="9">
    <source>
        <dbReference type="Proteomes" id="UP000013034"/>
    </source>
</evidence>
<evidence type="ECO:0008006" key="10">
    <source>
        <dbReference type="Google" id="ProtNLM"/>
    </source>
</evidence>
<keyword evidence="3" id="KW-1266">Target cell cytoplasm</keyword>
<dbReference type="InterPro" id="IPR029501">
    <property type="entry name" value="EndoU_bac"/>
</dbReference>
<dbReference type="EMBL" id="APOI01000012">
    <property type="protein sequence ID" value="ENU24293.1"/>
    <property type="molecule type" value="Genomic_DNA"/>
</dbReference>
<gene>
    <name evidence="8" type="ORF">F993_01122</name>
</gene>
<evidence type="ECO:0000259" key="7">
    <source>
        <dbReference type="Pfam" id="PF14436"/>
    </source>
</evidence>
<dbReference type="RefSeq" id="WP_004653211.1">
    <property type="nucleotide sequence ID" value="NZ_KB849179.1"/>
</dbReference>
<evidence type="ECO:0000256" key="2">
    <source>
        <dbReference type="ARBA" id="ARBA00022656"/>
    </source>
</evidence>
<feature type="domain" description="Bacterial EndoU nuclease" evidence="7">
    <location>
        <begin position="253"/>
        <end position="370"/>
    </location>
</feature>
<feature type="non-terminal residue" evidence="8">
    <location>
        <position position="1"/>
    </location>
</feature>
<dbReference type="InterPro" id="IPR006914">
    <property type="entry name" value="VENN_dom"/>
</dbReference>
<name>A0ABP2TPH0_9GAMM</name>
<comment type="caution">
    <text evidence="8">The sequence shown here is derived from an EMBL/GenBank/DDBJ whole genome shotgun (WGS) entry which is preliminary data.</text>
</comment>
<evidence type="ECO:0000313" key="8">
    <source>
        <dbReference type="EMBL" id="ENU24293.1"/>
    </source>
</evidence>
<evidence type="ECO:0000256" key="4">
    <source>
        <dbReference type="ARBA" id="ARBA00023026"/>
    </source>
</evidence>
<dbReference type="Pfam" id="PF14436">
    <property type="entry name" value="EndoU_bacteria"/>
    <property type="match status" value="1"/>
</dbReference>
<evidence type="ECO:0000256" key="3">
    <source>
        <dbReference type="ARBA" id="ARBA00022913"/>
    </source>
</evidence>
<dbReference type="Proteomes" id="UP000013034">
    <property type="component" value="Unassembled WGS sequence"/>
</dbReference>
<comment type="subcellular location">
    <subcellularLocation>
        <location evidence="1">Target cell</location>
        <location evidence="1">Target cell cytoplasm</location>
    </subcellularLocation>
</comment>
<sequence>KSTISSIVGLAGSAVGATTGDVSSTVQGGQSAQNAVENNKTSYTQDVKHAVLCWSAKCQQDYKDMDARQEAAYRKGQDQALSKFVEDIKNLPNVPKELYDALKNDPQGTAKAILLGLKEIPGNIWDTSVTITKGNIAGNSPADFEKLGKAETSAVLNTLSSLLSGGAVAVAKKGGKIVLGLKADFDPNLNVQVNGVSGGKSKTNSIDEEKKALDKIKNNPKGENLSSKPNDTVINQQASKRVNQVTAPIDFDGHILSAEVKPNGSVVGGHSTATGNVKVLQVIGKPDKNGVYQARVAVSDKSGQYVNKTNNGGVSTMFPDSWSADRLKVEVDAAYKNRQPVPNKPNMWQGKTPSGVEVTGYLQPKTTVYPKPPMQ</sequence>
<evidence type="ECO:0000256" key="5">
    <source>
        <dbReference type="SAM" id="MobiDB-lite"/>
    </source>
</evidence>
<dbReference type="Pfam" id="PF04829">
    <property type="entry name" value="PT-VENN"/>
    <property type="match status" value="1"/>
</dbReference>
<protein>
    <recommendedName>
        <fullName evidence="10">Toxin CdiA</fullName>
    </recommendedName>
</protein>
<feature type="region of interest" description="Disordered" evidence="5">
    <location>
        <begin position="337"/>
        <end position="357"/>
    </location>
</feature>
<reference evidence="8 9" key="1">
    <citation type="submission" date="2013-02" db="EMBL/GenBank/DDBJ databases">
        <title>The Genome Sequence of Acinetobacter sp. NIPH 809.</title>
        <authorList>
            <consortium name="The Broad Institute Genome Sequencing Platform"/>
            <consortium name="The Broad Institute Genome Sequencing Center for Infectious Disease"/>
            <person name="Cerqueira G."/>
            <person name="Feldgarden M."/>
            <person name="Courvalin P."/>
            <person name="Perichon B."/>
            <person name="Grillot-Courvalin C."/>
            <person name="Clermont D."/>
            <person name="Rocha E."/>
            <person name="Yoon E.-J."/>
            <person name="Nemec A."/>
            <person name="Walker B."/>
            <person name="Young S.K."/>
            <person name="Zeng Q."/>
            <person name="Gargeya S."/>
            <person name="Fitzgerald M."/>
            <person name="Haas B."/>
            <person name="Abouelleil A."/>
            <person name="Alvarado L."/>
            <person name="Arachchi H.M."/>
            <person name="Berlin A.M."/>
            <person name="Chapman S.B."/>
            <person name="Dewar J."/>
            <person name="Goldberg J."/>
            <person name="Griggs A."/>
            <person name="Gujja S."/>
            <person name="Hansen M."/>
            <person name="Howarth C."/>
            <person name="Imamovic A."/>
            <person name="Larimer J."/>
            <person name="McCowan C."/>
            <person name="Murphy C."/>
            <person name="Neiman D."/>
            <person name="Pearson M."/>
            <person name="Priest M."/>
            <person name="Roberts A."/>
            <person name="Saif S."/>
            <person name="Shea T."/>
            <person name="Sisk P."/>
            <person name="Sykes S."/>
            <person name="Wortman J."/>
            <person name="Nusbaum C."/>
            <person name="Birren B."/>
        </authorList>
    </citation>
    <scope>NUCLEOTIDE SEQUENCE [LARGE SCALE GENOMIC DNA]</scope>
    <source>
        <strain evidence="8 9">NIPH 809</strain>
    </source>
</reference>
<proteinExistence type="predicted"/>
<evidence type="ECO:0000259" key="6">
    <source>
        <dbReference type="Pfam" id="PF04829"/>
    </source>
</evidence>
<keyword evidence="2" id="KW-0800">Toxin</keyword>
<keyword evidence="9" id="KW-1185">Reference proteome</keyword>
<organism evidence="8 9">
    <name type="scientific">Acinetobacter proteolyticus</name>
    <dbReference type="NCBI Taxonomy" id="1776741"/>
    <lineage>
        <taxon>Bacteria</taxon>
        <taxon>Pseudomonadati</taxon>
        <taxon>Pseudomonadota</taxon>
        <taxon>Gammaproteobacteria</taxon>
        <taxon>Moraxellales</taxon>
        <taxon>Moraxellaceae</taxon>
        <taxon>Acinetobacter</taxon>
    </lineage>
</organism>
<evidence type="ECO:0000256" key="1">
    <source>
        <dbReference type="ARBA" id="ARBA00004219"/>
    </source>
</evidence>